<evidence type="ECO:0000313" key="1">
    <source>
        <dbReference type="EMBL" id="KUK77822.1"/>
    </source>
</evidence>
<name>A0A101HJ67_9BACT</name>
<dbReference type="AlphaFoldDB" id="A0A101HJ67"/>
<accession>A0A101HJ67</accession>
<dbReference type="Gene3D" id="3.40.50.1010">
    <property type="entry name" value="5'-nuclease"/>
    <property type="match status" value="1"/>
</dbReference>
<gene>
    <name evidence="1" type="ORF">XD93_0050</name>
</gene>
<comment type="caution">
    <text evidence="1">The sequence shown here is derived from an EMBL/GenBank/DDBJ whole genome shotgun (WGS) entry which is preliminary data.</text>
</comment>
<protein>
    <submittedName>
        <fullName evidence="1">Uncharacterized protein</fullName>
    </submittedName>
</protein>
<dbReference type="Proteomes" id="UP000053904">
    <property type="component" value="Unassembled WGS sequence"/>
</dbReference>
<organism evidence="1 2">
    <name type="scientific">candidate division WS6 bacterium 34_10</name>
    <dbReference type="NCBI Taxonomy" id="1641389"/>
    <lineage>
        <taxon>Bacteria</taxon>
        <taxon>Candidatus Dojkabacteria</taxon>
    </lineage>
</organism>
<reference evidence="2" key="1">
    <citation type="journal article" date="2015" name="MBio">
        <title>Genome-Resolved Metagenomic Analysis Reveals Roles for Candidate Phyla and Other Microbial Community Members in Biogeochemical Transformations in Oil Reservoirs.</title>
        <authorList>
            <person name="Hu P."/>
            <person name="Tom L."/>
            <person name="Singh A."/>
            <person name="Thomas B.C."/>
            <person name="Baker B.J."/>
            <person name="Piceno Y.M."/>
            <person name="Andersen G.L."/>
            <person name="Banfield J.F."/>
        </authorList>
    </citation>
    <scope>NUCLEOTIDE SEQUENCE [LARGE SCALE GENOMIC DNA]</scope>
</reference>
<evidence type="ECO:0000313" key="2">
    <source>
        <dbReference type="Proteomes" id="UP000053904"/>
    </source>
</evidence>
<proteinExistence type="predicted"/>
<sequence>MKKSVEDVYAFIDSQNLNLGTLDFGWKLDFAKYRLYLRNKYNVKKAYLFIGYIEKNSKLYQKLQEWGYILIFKPVLSIMKEKKVIYKGNVDAELVLHTMIQIKIC</sequence>
<dbReference type="EMBL" id="LGGO01000003">
    <property type="protein sequence ID" value="KUK77822.1"/>
    <property type="molecule type" value="Genomic_DNA"/>
</dbReference>